<feature type="compositionally biased region" description="Basic and acidic residues" evidence="1">
    <location>
        <begin position="66"/>
        <end position="94"/>
    </location>
</feature>
<dbReference type="HOGENOM" id="CLU_127911_0_0_1"/>
<dbReference type="STRING" id="4533.J3MW14"/>
<dbReference type="EnsemblPlants" id="OB09G11930.1">
    <property type="protein sequence ID" value="OB09G11930.1"/>
    <property type="gene ID" value="OB09G11930"/>
</dbReference>
<sequence>MVDERKKSKVMQIIAKQCGILSITADRDKDKVTIVGNENLDVTHLTMELRKQMRRAHVAIDTVTQVDEKKEKEEKEKKEKQEKEKKKKEEEEKNMCNPKLVHMPYPVQFCVDEPSPACCVM</sequence>
<reference evidence="2" key="1">
    <citation type="journal article" date="2013" name="Nat. Commun.">
        <title>Whole-genome sequencing of Oryza brachyantha reveals mechanisms underlying Oryza genome evolution.</title>
        <authorList>
            <person name="Chen J."/>
            <person name="Huang Q."/>
            <person name="Gao D."/>
            <person name="Wang J."/>
            <person name="Lang Y."/>
            <person name="Liu T."/>
            <person name="Li B."/>
            <person name="Bai Z."/>
            <person name="Luis Goicoechea J."/>
            <person name="Liang C."/>
            <person name="Chen C."/>
            <person name="Zhang W."/>
            <person name="Sun S."/>
            <person name="Liao Y."/>
            <person name="Zhang X."/>
            <person name="Yang L."/>
            <person name="Song C."/>
            <person name="Wang M."/>
            <person name="Shi J."/>
            <person name="Liu G."/>
            <person name="Liu J."/>
            <person name="Zhou H."/>
            <person name="Zhou W."/>
            <person name="Yu Q."/>
            <person name="An N."/>
            <person name="Chen Y."/>
            <person name="Cai Q."/>
            <person name="Wang B."/>
            <person name="Liu B."/>
            <person name="Min J."/>
            <person name="Huang Y."/>
            <person name="Wu H."/>
            <person name="Li Z."/>
            <person name="Zhang Y."/>
            <person name="Yin Y."/>
            <person name="Song W."/>
            <person name="Jiang J."/>
            <person name="Jackson S.A."/>
            <person name="Wing R.A."/>
            <person name="Wang J."/>
            <person name="Chen M."/>
        </authorList>
    </citation>
    <scope>NUCLEOTIDE SEQUENCE [LARGE SCALE GENOMIC DNA]</scope>
    <source>
        <strain evidence="2">cv. IRGC 101232</strain>
    </source>
</reference>
<keyword evidence="3" id="KW-1185">Reference proteome</keyword>
<protein>
    <recommendedName>
        <fullName evidence="4">HMA domain-containing protein</fullName>
    </recommendedName>
</protein>
<feature type="region of interest" description="Disordered" evidence="1">
    <location>
        <begin position="59"/>
        <end position="95"/>
    </location>
</feature>
<dbReference type="InterPro" id="IPR042885">
    <property type="entry name" value="HIPP47/16"/>
</dbReference>
<evidence type="ECO:0000313" key="2">
    <source>
        <dbReference type="EnsemblPlants" id="OB09G11930.1"/>
    </source>
</evidence>
<dbReference type="OMA" id="KVMQIIA"/>
<dbReference type="PANTHER" id="PTHR46932:SF12">
    <property type="entry name" value="HEAVY METAL-ASSOCIATED ISOPRENYLATED PLANT PROTEIN 47"/>
    <property type="match status" value="1"/>
</dbReference>
<dbReference type="Gramene" id="OB09G11930.1">
    <property type="protein sequence ID" value="OB09G11930.1"/>
    <property type="gene ID" value="OB09G11930"/>
</dbReference>
<dbReference type="AlphaFoldDB" id="J3MW14"/>
<dbReference type="PANTHER" id="PTHR46932">
    <property type="entry name" value="HEAVY METAL-ASSOCIATED ISOPRENYLATED PLANT PROTEIN 47"/>
    <property type="match status" value="1"/>
</dbReference>
<evidence type="ECO:0008006" key="4">
    <source>
        <dbReference type="Google" id="ProtNLM"/>
    </source>
</evidence>
<accession>J3MW14</accession>
<dbReference type="Gene3D" id="3.30.70.100">
    <property type="match status" value="1"/>
</dbReference>
<evidence type="ECO:0000313" key="3">
    <source>
        <dbReference type="Proteomes" id="UP000006038"/>
    </source>
</evidence>
<dbReference type="Proteomes" id="UP000006038">
    <property type="component" value="Chromosome 9"/>
</dbReference>
<proteinExistence type="predicted"/>
<evidence type="ECO:0000256" key="1">
    <source>
        <dbReference type="SAM" id="MobiDB-lite"/>
    </source>
</evidence>
<organism evidence="2">
    <name type="scientific">Oryza brachyantha</name>
    <name type="common">malo sina</name>
    <dbReference type="NCBI Taxonomy" id="4533"/>
    <lineage>
        <taxon>Eukaryota</taxon>
        <taxon>Viridiplantae</taxon>
        <taxon>Streptophyta</taxon>
        <taxon>Embryophyta</taxon>
        <taxon>Tracheophyta</taxon>
        <taxon>Spermatophyta</taxon>
        <taxon>Magnoliopsida</taxon>
        <taxon>Liliopsida</taxon>
        <taxon>Poales</taxon>
        <taxon>Poaceae</taxon>
        <taxon>BOP clade</taxon>
        <taxon>Oryzoideae</taxon>
        <taxon>Oryzeae</taxon>
        <taxon>Oryzinae</taxon>
        <taxon>Oryza</taxon>
    </lineage>
</organism>
<reference evidence="2" key="2">
    <citation type="submission" date="2013-04" db="UniProtKB">
        <authorList>
            <consortium name="EnsemblPlants"/>
        </authorList>
    </citation>
    <scope>IDENTIFICATION</scope>
</reference>
<name>J3MW14_ORYBR</name>